<gene>
    <name evidence="3" type="primary">LOC106070406</name>
</gene>
<sequence>MKQCFRANVEPRHSLDQRMDKEDGDNESNSGQDETTDQPNDRPSDDPCYIHMCTTSAQILQMLSHIGTSTPVQVIEIESLSEECESSPSSSPSSVSSSTPTSISDEANYVIWAEPIMTCRLVPAKNNCTSEVRRLPPGHRNVASTTHSASTTTGEPRNTLPGTCFHTEGTITVKKRSPNAGTSTAIFSEALKKMSKAADTIRQAKNVLSALTVNNNNDLNSVAEDDNQNEGHSAKDATSEHVTRTGESVSLSQRSQREKGESEMENKFPEPILVKSCTDSERSISVNTVSRDMHTMTMGDSGMSTLNTIAHTAFSQPINQRNERNTRLRSTALPSRAPWSSNMFDSDYQAARIVRYPRIFGPGYRRLGETTVNEDNSQNNPKQCPGKGDMVQSPESSISQKSTLNVGIGSCARESEIERRLNLKSNIPSATKSCSTTIRNKITVVDLKTALDLAIRNLEKNEKWKSYKNNMHAGTEDNSKVIPNSLNSSPLRGLTLTSSQNQRQGSSRSLTPRENSAFQPVTATNENLKPKNEDALSPMRCVEINPSLSRTNDWDKYIIPISDIRSSIYTNNGETAKESLPQPISKSPLVSSKQKKVDFLIPLAKEIGSSCPNTDHWESEKSSFRNQKSPMEKSTIDEQREISHTDCSESDSVFIKLKTYFKPIGQLSEDDVNSYQTYTRKDADSDSYSGGTPLAMQDEDNMSDKLGRGRDTYLSKLTPLLENGAADEDQNVATDDGHLEGSEIHEHRRKDIPIDLLAPPGFHPRNKTDALDTENCDGDERLKGSSHCVPQPEERTILTASPTKRSPRVSCSHLFETSPALFLGDTSMLDSSKEASVTCDKVLNKIGKERIKEKRLGEITPRINKDWSEADVAAKETNFWDIVQPSVAAMDAESQETDDDSVSVTVKSVSVSISTANLLPTFEFRSRTRRPHRKYFHDRHVSEFFHPWEIELLNEPFVIQSSELLTRDQNVLKEVVKCEVIQESDEIETIELVDETFNRADDKPKARIFTTESGNQLKSILTRKQQNYHISDPKMITVSDAVSFAYHETSEECEPEVLKKVKFDMVSYVSQSNDGTSFVNQPESLQVESQKEDASEDQKAKAKREPIGVRIRRFFRSCLRLSK</sequence>
<feature type="compositionally biased region" description="Basic and acidic residues" evidence="1">
    <location>
        <begin position="232"/>
        <end position="244"/>
    </location>
</feature>
<feature type="region of interest" description="Disordered" evidence="1">
    <location>
        <begin position="217"/>
        <end position="272"/>
    </location>
</feature>
<feature type="compositionally biased region" description="Polar residues" evidence="1">
    <location>
        <begin position="510"/>
        <end position="527"/>
    </location>
</feature>
<evidence type="ECO:0000313" key="3">
    <source>
        <dbReference type="RefSeq" id="XP_013085764.2"/>
    </source>
</evidence>
<proteinExistence type="predicted"/>
<feature type="region of interest" description="Disordered" evidence="1">
    <location>
        <begin position="1077"/>
        <end position="1104"/>
    </location>
</feature>
<dbReference type="RefSeq" id="XP_013085764.2">
    <property type="nucleotide sequence ID" value="XM_013230310.2"/>
</dbReference>
<evidence type="ECO:0000256" key="1">
    <source>
        <dbReference type="SAM" id="MobiDB-lite"/>
    </source>
</evidence>
<feature type="compositionally biased region" description="Basic and acidic residues" evidence="1">
    <location>
        <begin position="9"/>
        <end position="21"/>
    </location>
</feature>
<feature type="region of interest" description="Disordered" evidence="1">
    <location>
        <begin position="80"/>
        <end position="102"/>
    </location>
</feature>
<feature type="compositionally biased region" description="Low complexity" evidence="1">
    <location>
        <begin position="498"/>
        <end position="509"/>
    </location>
</feature>
<feature type="compositionally biased region" description="Basic and acidic residues" evidence="1">
    <location>
        <begin position="1089"/>
        <end position="1104"/>
    </location>
</feature>
<feature type="region of interest" description="Disordered" evidence="1">
    <location>
        <begin position="611"/>
        <end position="645"/>
    </location>
</feature>
<feature type="compositionally biased region" description="Polar residues" evidence="1">
    <location>
        <begin position="393"/>
        <end position="405"/>
    </location>
</feature>
<feature type="compositionally biased region" description="Polar residues" evidence="1">
    <location>
        <begin position="245"/>
        <end position="254"/>
    </location>
</feature>
<feature type="compositionally biased region" description="Polar residues" evidence="1">
    <location>
        <begin position="1077"/>
        <end position="1088"/>
    </location>
</feature>
<dbReference type="OrthoDB" id="6096686at2759"/>
<reference evidence="3" key="1">
    <citation type="submission" date="2025-08" db="UniProtKB">
        <authorList>
            <consortium name="RefSeq"/>
        </authorList>
    </citation>
    <scope>IDENTIFICATION</scope>
</reference>
<feature type="compositionally biased region" description="Basic and acidic residues" evidence="1">
    <location>
        <begin position="630"/>
        <end position="645"/>
    </location>
</feature>
<dbReference type="KEGG" id="bgt:106070406"/>
<feature type="region of interest" description="Disordered" evidence="1">
    <location>
        <begin position="367"/>
        <end position="405"/>
    </location>
</feature>
<feature type="region of interest" description="Disordered" evidence="1">
    <location>
        <begin position="470"/>
        <end position="534"/>
    </location>
</feature>
<feature type="region of interest" description="Disordered" evidence="1">
    <location>
        <begin position="680"/>
        <end position="704"/>
    </location>
</feature>
<feature type="compositionally biased region" description="Polar residues" evidence="1">
    <location>
        <begin position="370"/>
        <end position="382"/>
    </location>
</feature>
<dbReference type="Proteomes" id="UP001165740">
    <property type="component" value="Chromosome 8"/>
</dbReference>
<feature type="compositionally biased region" description="Low complexity" evidence="1">
    <location>
        <begin position="143"/>
        <end position="153"/>
    </location>
</feature>
<feature type="region of interest" description="Disordered" evidence="1">
    <location>
        <begin position="132"/>
        <end position="164"/>
    </location>
</feature>
<name>A0A9U8EFM2_BIOGL</name>
<evidence type="ECO:0000313" key="2">
    <source>
        <dbReference type="Proteomes" id="UP001165740"/>
    </source>
</evidence>
<feature type="compositionally biased region" description="Basic and acidic residues" evidence="1">
    <location>
        <begin position="255"/>
        <end position="268"/>
    </location>
</feature>
<feature type="region of interest" description="Disordered" evidence="1">
    <location>
        <begin position="1"/>
        <end position="47"/>
    </location>
</feature>
<protein>
    <submittedName>
        <fullName evidence="3">Uncharacterized protein LOC106070406 isoform X1</fullName>
    </submittedName>
</protein>
<keyword evidence="2" id="KW-1185">Reference proteome</keyword>
<dbReference type="AlphaFoldDB" id="A0A9U8EFM2"/>
<dbReference type="GeneID" id="106070406"/>
<feature type="compositionally biased region" description="Low complexity" evidence="1">
    <location>
        <begin position="86"/>
        <end position="102"/>
    </location>
</feature>
<accession>A0A9U8EFM2</accession>
<organism evidence="2 3">
    <name type="scientific">Biomphalaria glabrata</name>
    <name type="common">Bloodfluke planorb</name>
    <name type="synonym">Freshwater snail</name>
    <dbReference type="NCBI Taxonomy" id="6526"/>
    <lineage>
        <taxon>Eukaryota</taxon>
        <taxon>Metazoa</taxon>
        <taxon>Spiralia</taxon>
        <taxon>Lophotrochozoa</taxon>
        <taxon>Mollusca</taxon>
        <taxon>Gastropoda</taxon>
        <taxon>Heterobranchia</taxon>
        <taxon>Euthyneura</taxon>
        <taxon>Panpulmonata</taxon>
        <taxon>Hygrophila</taxon>
        <taxon>Lymnaeoidea</taxon>
        <taxon>Planorbidae</taxon>
        <taxon>Biomphalaria</taxon>
    </lineage>
</organism>
<feature type="compositionally biased region" description="Polar residues" evidence="1">
    <location>
        <begin position="481"/>
        <end position="490"/>
    </location>
</feature>